<evidence type="ECO:0000313" key="2">
    <source>
        <dbReference type="Proteomes" id="UP000001880"/>
    </source>
</evidence>
<gene>
    <name evidence="1" type="ordered locus">Hoch_0974</name>
</gene>
<dbReference type="HOGENOM" id="CLU_2219442_0_0_7"/>
<name>D0LQL6_HALO1</name>
<dbReference type="KEGG" id="hoh:Hoch_0974"/>
<evidence type="ECO:0000313" key="1">
    <source>
        <dbReference type="EMBL" id="ACY13576.1"/>
    </source>
</evidence>
<keyword evidence="2" id="KW-1185">Reference proteome</keyword>
<sequence length="106" mass="11795">MKTKVIGTVTTYHGSEFGCLRRSRAVLITGVYKNVEHPDYDDDIDAEDQPRGFGDYITDDDVLARCGGVTAFDRVEVQPWIEGEARFSFATSDPRAVDLACFQDLA</sequence>
<protein>
    <submittedName>
        <fullName evidence="1">Uncharacterized protein</fullName>
    </submittedName>
</protein>
<proteinExistence type="predicted"/>
<accession>D0LQL6</accession>
<dbReference type="Proteomes" id="UP000001880">
    <property type="component" value="Chromosome"/>
</dbReference>
<dbReference type="STRING" id="502025.Hoch_0974"/>
<dbReference type="RefSeq" id="WP_012826195.1">
    <property type="nucleotide sequence ID" value="NC_013440.1"/>
</dbReference>
<organism evidence="1 2">
    <name type="scientific">Haliangium ochraceum (strain DSM 14365 / JCM 11303 / SMP-2)</name>
    <dbReference type="NCBI Taxonomy" id="502025"/>
    <lineage>
        <taxon>Bacteria</taxon>
        <taxon>Pseudomonadati</taxon>
        <taxon>Myxococcota</taxon>
        <taxon>Polyangia</taxon>
        <taxon>Haliangiales</taxon>
        <taxon>Kofleriaceae</taxon>
        <taxon>Haliangium</taxon>
    </lineage>
</organism>
<reference evidence="1 2" key="1">
    <citation type="journal article" date="2010" name="Stand. Genomic Sci.">
        <title>Complete genome sequence of Haliangium ochraceum type strain (SMP-2).</title>
        <authorList>
            <consortium name="US DOE Joint Genome Institute (JGI-PGF)"/>
            <person name="Ivanova N."/>
            <person name="Daum C."/>
            <person name="Lang E."/>
            <person name="Abt B."/>
            <person name="Kopitz M."/>
            <person name="Saunders E."/>
            <person name="Lapidus A."/>
            <person name="Lucas S."/>
            <person name="Glavina Del Rio T."/>
            <person name="Nolan M."/>
            <person name="Tice H."/>
            <person name="Copeland A."/>
            <person name="Cheng J.F."/>
            <person name="Chen F."/>
            <person name="Bruce D."/>
            <person name="Goodwin L."/>
            <person name="Pitluck S."/>
            <person name="Mavromatis K."/>
            <person name="Pati A."/>
            <person name="Mikhailova N."/>
            <person name="Chen A."/>
            <person name="Palaniappan K."/>
            <person name="Land M."/>
            <person name="Hauser L."/>
            <person name="Chang Y.J."/>
            <person name="Jeffries C.D."/>
            <person name="Detter J.C."/>
            <person name="Brettin T."/>
            <person name="Rohde M."/>
            <person name="Goker M."/>
            <person name="Bristow J."/>
            <person name="Markowitz V."/>
            <person name="Eisen J.A."/>
            <person name="Hugenholtz P."/>
            <person name="Kyrpides N.C."/>
            <person name="Klenk H.P."/>
        </authorList>
    </citation>
    <scope>NUCLEOTIDE SEQUENCE [LARGE SCALE GENOMIC DNA]</scope>
    <source>
        <strain evidence="2">DSM 14365 / CIP 107738 / JCM 11303 / AJ 13395 / SMP-2</strain>
    </source>
</reference>
<dbReference type="OrthoDB" id="5382925at2"/>
<dbReference type="AlphaFoldDB" id="D0LQL6"/>
<dbReference type="EMBL" id="CP001804">
    <property type="protein sequence ID" value="ACY13576.1"/>
    <property type="molecule type" value="Genomic_DNA"/>
</dbReference>